<keyword evidence="2" id="KW-0732">Signal</keyword>
<feature type="compositionally biased region" description="Polar residues" evidence="1">
    <location>
        <begin position="133"/>
        <end position="152"/>
    </location>
</feature>
<comment type="caution">
    <text evidence="5">The sequence shown here is derived from an EMBL/GenBank/DDBJ whole genome shotgun (WGS) entry which is preliminary data.</text>
</comment>
<dbReference type="Gene3D" id="2.80.10.50">
    <property type="match status" value="2"/>
</dbReference>
<dbReference type="InterPro" id="IPR000863">
    <property type="entry name" value="Sulfotransferase_dom"/>
</dbReference>
<gene>
    <name evidence="5" type="ORF">ACHAWO_004700</name>
</gene>
<evidence type="ECO:0000259" key="4">
    <source>
        <dbReference type="Pfam" id="PF00685"/>
    </source>
</evidence>
<dbReference type="InterPro" id="IPR035992">
    <property type="entry name" value="Ricin_B-like_lectins"/>
</dbReference>
<dbReference type="InterPro" id="IPR027417">
    <property type="entry name" value="P-loop_NTPase"/>
</dbReference>
<evidence type="ECO:0000256" key="2">
    <source>
        <dbReference type="SAM" id="SignalP"/>
    </source>
</evidence>
<name>A0ABD3QHY3_9STRA</name>
<dbReference type="Gene3D" id="3.90.550.10">
    <property type="entry name" value="Spore Coat Polysaccharide Biosynthesis Protein SpsA, Chain A"/>
    <property type="match status" value="1"/>
</dbReference>
<reference evidence="5 6" key="1">
    <citation type="submission" date="2024-10" db="EMBL/GenBank/DDBJ databases">
        <title>Updated reference genomes for cyclostephanoid diatoms.</title>
        <authorList>
            <person name="Roberts W.R."/>
            <person name="Alverson A.J."/>
        </authorList>
    </citation>
    <scope>NUCLEOTIDE SEQUENCE [LARGE SCALE GENOMIC DNA]</scope>
    <source>
        <strain evidence="5 6">AJA010-31</strain>
    </source>
</reference>
<accession>A0ABD3QHY3</accession>
<dbReference type="Pfam" id="PF00685">
    <property type="entry name" value="Sulfotransfer_1"/>
    <property type="match status" value="1"/>
</dbReference>
<feature type="compositionally biased region" description="Polar residues" evidence="1">
    <location>
        <begin position="768"/>
        <end position="778"/>
    </location>
</feature>
<dbReference type="PANTHER" id="PTHR11183">
    <property type="entry name" value="GLYCOGENIN SUBFAMILY MEMBER"/>
    <property type="match status" value="1"/>
</dbReference>
<dbReference type="InterPro" id="IPR050587">
    <property type="entry name" value="GNT1/Glycosyltrans_8"/>
</dbReference>
<feature type="region of interest" description="Disordered" evidence="1">
    <location>
        <begin position="533"/>
        <end position="1011"/>
    </location>
</feature>
<feature type="compositionally biased region" description="Low complexity" evidence="1">
    <location>
        <begin position="175"/>
        <end position="198"/>
    </location>
</feature>
<organism evidence="5 6">
    <name type="scientific">Cyclotella atomus</name>
    <dbReference type="NCBI Taxonomy" id="382360"/>
    <lineage>
        <taxon>Eukaryota</taxon>
        <taxon>Sar</taxon>
        <taxon>Stramenopiles</taxon>
        <taxon>Ochrophyta</taxon>
        <taxon>Bacillariophyta</taxon>
        <taxon>Coscinodiscophyceae</taxon>
        <taxon>Thalassiosirophycidae</taxon>
        <taxon>Stephanodiscales</taxon>
        <taxon>Stephanodiscaceae</taxon>
        <taxon>Cyclotella</taxon>
    </lineage>
</organism>
<feature type="compositionally biased region" description="Low complexity" evidence="1">
    <location>
        <begin position="104"/>
        <end position="131"/>
    </location>
</feature>
<dbReference type="Pfam" id="PF00652">
    <property type="entry name" value="Ricin_B_lectin"/>
    <property type="match status" value="1"/>
</dbReference>
<dbReference type="PROSITE" id="PS50231">
    <property type="entry name" value="RICIN_B_LECTIN"/>
    <property type="match status" value="2"/>
</dbReference>
<feature type="compositionally biased region" description="Low complexity" evidence="1">
    <location>
        <begin position="784"/>
        <end position="976"/>
    </location>
</feature>
<dbReference type="SUPFAM" id="SSF50370">
    <property type="entry name" value="Ricin B-like lectins"/>
    <property type="match status" value="2"/>
</dbReference>
<evidence type="ECO:0000313" key="6">
    <source>
        <dbReference type="Proteomes" id="UP001530400"/>
    </source>
</evidence>
<dbReference type="InterPro" id="IPR029044">
    <property type="entry name" value="Nucleotide-diphossugar_trans"/>
</dbReference>
<proteinExistence type="predicted"/>
<dbReference type="SUPFAM" id="SSF53448">
    <property type="entry name" value="Nucleotide-diphospho-sugar transferases"/>
    <property type="match status" value="1"/>
</dbReference>
<feature type="compositionally biased region" description="Low complexity" evidence="1">
    <location>
        <begin position="728"/>
        <end position="767"/>
    </location>
</feature>
<protein>
    <submittedName>
        <fullName evidence="5">Uncharacterized protein</fullName>
    </submittedName>
</protein>
<feature type="compositionally biased region" description="Low complexity" evidence="1">
    <location>
        <begin position="59"/>
        <end position="71"/>
    </location>
</feature>
<feature type="signal peptide" evidence="2">
    <location>
        <begin position="1"/>
        <end position="26"/>
    </location>
</feature>
<feature type="compositionally biased region" description="Low complexity" evidence="1">
    <location>
        <begin position="217"/>
        <end position="226"/>
    </location>
</feature>
<feature type="region of interest" description="Disordered" evidence="1">
    <location>
        <begin position="378"/>
        <end position="399"/>
    </location>
</feature>
<keyword evidence="6" id="KW-1185">Reference proteome</keyword>
<dbReference type="InterPro" id="IPR000772">
    <property type="entry name" value="Ricin_B_lectin"/>
</dbReference>
<evidence type="ECO:0000256" key="1">
    <source>
        <dbReference type="SAM" id="MobiDB-lite"/>
    </source>
</evidence>
<evidence type="ECO:0000259" key="3">
    <source>
        <dbReference type="Pfam" id="PF00652"/>
    </source>
</evidence>
<feature type="domain" description="Ricin B lectin" evidence="3">
    <location>
        <begin position="297"/>
        <end position="373"/>
    </location>
</feature>
<dbReference type="EMBL" id="JALLPJ020000173">
    <property type="protein sequence ID" value="KAL3800022.1"/>
    <property type="molecule type" value="Genomic_DNA"/>
</dbReference>
<dbReference type="CDD" id="cd00161">
    <property type="entry name" value="beta-trefoil_Ricin-like"/>
    <property type="match status" value="2"/>
</dbReference>
<evidence type="ECO:0000313" key="5">
    <source>
        <dbReference type="EMBL" id="KAL3800022.1"/>
    </source>
</evidence>
<feature type="compositionally biased region" description="Low complexity" evidence="1">
    <location>
        <begin position="565"/>
        <end position="589"/>
    </location>
</feature>
<feature type="compositionally biased region" description="Low complexity" evidence="1">
    <location>
        <begin position="596"/>
        <end position="705"/>
    </location>
</feature>
<feature type="compositionally biased region" description="Low complexity" evidence="1">
    <location>
        <begin position="983"/>
        <end position="1008"/>
    </location>
</feature>
<feature type="domain" description="Sulfotransferase" evidence="4">
    <location>
        <begin position="1431"/>
        <end position="1599"/>
    </location>
</feature>
<dbReference type="Gene3D" id="3.40.50.300">
    <property type="entry name" value="P-loop containing nucleotide triphosphate hydrolases"/>
    <property type="match status" value="1"/>
</dbReference>
<dbReference type="Proteomes" id="UP001530400">
    <property type="component" value="Unassembled WGS sequence"/>
</dbReference>
<feature type="chain" id="PRO_5044871367" evidence="2">
    <location>
        <begin position="27"/>
        <end position="1989"/>
    </location>
</feature>
<feature type="compositionally biased region" description="Low complexity" evidence="1">
    <location>
        <begin position="533"/>
        <end position="558"/>
    </location>
</feature>
<feature type="compositionally biased region" description="Polar residues" evidence="1">
    <location>
        <begin position="706"/>
        <end position="727"/>
    </location>
</feature>
<sequence length="1989" mass="214055">MTAFTKTAFAAFALFHAAWLPSGALAGRGGLFDAKTSKEPTNRPTPLTDRPTMKPSAMPANKPTNKPTTVPTPRPSKRPTNKPTQSPVAAEKELPPTLSPITRLPTSNPTSNPSSLSPSKHPSSSPTMKPSISPVTSEPTKSPTISPSSQPTMHPVTGAPTTIPTSKPSSPPSLSPTTANPTPSPTRNPSNSPSHSPVTNPPSNSPSAGPSQPPTSTPTQGPSTSPNAAPSNKPTPHPSDPFTLRNALSDKLITIKENRCVEGNYVHLWQDDFGLTGHYNSWALSHDNRIESLDCYGMVLDIDSGSCTNGMQVIIAPKSDSDSQQWTMRKDGIIESAKCPNRGIDIRGYATFNGGILHLWTLHGQWNQIWEQTMLTASPTSAPSTSVSPSTSISPTTSASDPFSFLNAHTNKLITIKGGACKPSNRVELWEDVGGYWQQWVSLDDGSLESVECPGMVLDIDGGSCKNGGSIVLAFRSGGVSQKWIIHDGVVESVLCPNKGIDIQGFGTSNGASLHLWKLHNKWNQLWNIDPKSPTVSPSTSPSRSPSKSPSSSPTFSPSVPPTDNPTKSPSSSPSGSPSTGPSSSQNPSLHPSFTPSISLNPSSQPSGSPSLSKIPSSSPSASPSLSQSPSFAPSLKPSLSINPSSQPSGSPSISTIPSSSPSANPSLSQTPSSSPSLKPSVSTNPSSSPSPSPSLSTQPSSNPSAKPSISTNPSSKPSLAPSISTMPSSGPSQTPSLSTQPSSRPSANPSASSIPSSAPSLSPSFSTMPQSAPSVSPSLRAEPSSSPSANPSKSINPTSKPSSTPSLSTNPSSSPSLFPSLSTQPSSNPSANPSLSTSPSSKPSEMPSLSTTPSSEPSQTPSLSAGPSSRPSATPSSTPSVMPSVMSSDSPSKSPSSSPSNLPSNSSSSSPSMSPSASPSSEPSLSPSSSPSGSPSALHSSTLTSMPSSIPSDIPSESPSGSPTFSPSVSPSSSPSLPPTTSPSASPTSSSPTSRNPVTPSPSSSPSCVCQTEYSEPIRNRHLLDAPVKSHLRVNSLQLKENTEFVSDESSLQSLLFKPPAIIHQTNCDDDMDSIDVVSLGSKTRLDYLQGQIETWASHTSVRNFFGFTEVDDFSDCSSSTIDELESYVDSCKAMPRNDDRIETFFTTYYGLSEGNITRSNNIGWQLIPDYLWIVDDDTFIDSASILTHLQNANSSNIMRAGCLFEGNGNSIPFNLPYGGFGLFIDKAAIEQLSTPIYCDGVENESAVCARLRENLIGEHDIFVDGMTLFELFYKFSATKYFCMHSDWLSGYILEFYLGGAVDDDTSLQGLDNYPACGNMTALPGHVRHCTLDSDTCHNQAPQDMEYFALSSYVKSPRSYRSAPVLTGTNLTVALDTAKEIIAAKKSLHLPNVILMGAPQSDLTDWLLTNGACFPASIDDDSYYYTEESNLFDRVTSVEFYSNHFKHCSQEERSEIIIDASPEYLVNPQRAFDLYRQAGLSSDVKMIVVIREQVLYESSLYNRKVREYRDHPVNGSWFSDVAHSNGTIMSFDEYADHVLQAQLSTSSHEHIQYATHLKSWANLFDRRQILVISYDEIDTYPWRAQWRVSEFLGLSVSHDLKVQDTETGAIPHGTISRAAQFIRPFFVQSNLELWSFLEAIQGPWMEEKPMSKFVEPKFAYVSLLGWTPRASQNKLYLGAIRVLIRSLRKSGAQADIVVLMLYHDPDAEKLLQREGAIVKLISPIEYSHDTSEFEPWFADIALSKLNVFEMTDYSRIQFLDADIVIDPDSSLDSLFYSFPDAELVAEGLGNDSPLRAGWMMIRPSQEVYECMKDVLRSGNFNKAHGWDNLDLPVNYPGRKSTAQGWTFYGSSLEQGLLFHTFYAYPKSQNTSLKDSDLLQLIGDEELHQLGVYHFYGDRKPWSKVRTRLPARLKSAQQDWLATYASLEVTVARGQDEHEYIAPLTEVGSELYSQARVLYGYNGYISPTASPTKCVCTVGSATNNYTEPV</sequence>
<feature type="region of interest" description="Disordered" evidence="1">
    <location>
        <begin position="31"/>
        <end position="244"/>
    </location>
</feature>
<dbReference type="SUPFAM" id="SSF52540">
    <property type="entry name" value="P-loop containing nucleoside triphosphate hydrolases"/>
    <property type="match status" value="1"/>
</dbReference>